<feature type="region of interest" description="Disordered" evidence="7">
    <location>
        <begin position="1025"/>
        <end position="1074"/>
    </location>
</feature>
<feature type="transmembrane region" description="Helical" evidence="8">
    <location>
        <begin position="1733"/>
        <end position="1755"/>
    </location>
</feature>
<evidence type="ECO:0000256" key="4">
    <source>
        <dbReference type="ARBA" id="ARBA00022741"/>
    </source>
</evidence>
<dbReference type="FunFam" id="3.30.450.20:FF:000060">
    <property type="entry name" value="Sensor protein FixL"/>
    <property type="match status" value="1"/>
</dbReference>
<dbReference type="GO" id="GO:0016301">
    <property type="term" value="F:kinase activity"/>
    <property type="evidence" value="ECO:0007669"/>
    <property type="project" value="UniProtKB-KW"/>
</dbReference>
<feature type="compositionally biased region" description="Gly residues" evidence="7">
    <location>
        <begin position="1473"/>
        <end position="1486"/>
    </location>
</feature>
<feature type="transmembrane region" description="Helical" evidence="8">
    <location>
        <begin position="2068"/>
        <end position="2090"/>
    </location>
</feature>
<feature type="domain" description="PAS" evidence="9">
    <location>
        <begin position="857"/>
        <end position="896"/>
    </location>
</feature>
<dbReference type="EMBL" id="BEGY01000003">
    <property type="protein sequence ID" value="GAX73349.1"/>
    <property type="molecule type" value="Genomic_DNA"/>
</dbReference>
<feature type="domain" description="PAS" evidence="9">
    <location>
        <begin position="500"/>
        <end position="537"/>
    </location>
</feature>
<dbReference type="InterPro" id="IPR000014">
    <property type="entry name" value="PAS"/>
</dbReference>
<organism evidence="10 11">
    <name type="scientific">Chlamydomonas eustigma</name>
    <dbReference type="NCBI Taxonomy" id="1157962"/>
    <lineage>
        <taxon>Eukaryota</taxon>
        <taxon>Viridiplantae</taxon>
        <taxon>Chlorophyta</taxon>
        <taxon>core chlorophytes</taxon>
        <taxon>Chlorophyceae</taxon>
        <taxon>CS clade</taxon>
        <taxon>Chlamydomonadales</taxon>
        <taxon>Chlamydomonadaceae</taxon>
        <taxon>Chlamydomonas</taxon>
    </lineage>
</organism>
<dbReference type="GO" id="GO:0005524">
    <property type="term" value="F:ATP binding"/>
    <property type="evidence" value="ECO:0007669"/>
    <property type="project" value="UniProtKB-KW"/>
</dbReference>
<dbReference type="NCBIfam" id="TIGR00229">
    <property type="entry name" value="sensory_box"/>
    <property type="match status" value="1"/>
</dbReference>
<feature type="compositionally biased region" description="Polar residues" evidence="7">
    <location>
        <begin position="1038"/>
        <end position="1049"/>
    </location>
</feature>
<name>A0A250WRM4_9CHLO</name>
<keyword evidence="1" id="KW-0157">Chromophore</keyword>
<feature type="transmembrane region" description="Helical" evidence="8">
    <location>
        <begin position="215"/>
        <end position="235"/>
    </location>
</feature>
<dbReference type="OrthoDB" id="545912at2759"/>
<dbReference type="Pfam" id="PF13426">
    <property type="entry name" value="PAS_9"/>
    <property type="match status" value="1"/>
</dbReference>
<comment type="caution">
    <text evidence="10">The sequence shown here is derived from an EMBL/GenBank/DDBJ whole genome shotgun (WGS) entry which is preliminary data.</text>
</comment>
<feature type="region of interest" description="Disordered" evidence="7">
    <location>
        <begin position="1353"/>
        <end position="1376"/>
    </location>
</feature>
<keyword evidence="4" id="KW-0547">Nucleotide-binding</keyword>
<dbReference type="PANTHER" id="PTHR31600">
    <property type="entry name" value="TINY MACROCYSTS PROTEIN B-RELATED"/>
    <property type="match status" value="1"/>
</dbReference>
<feature type="transmembrane region" description="Helical" evidence="8">
    <location>
        <begin position="28"/>
        <end position="48"/>
    </location>
</feature>
<proteinExistence type="predicted"/>
<dbReference type="Gene3D" id="3.30.450.20">
    <property type="entry name" value="PAS domain"/>
    <property type="match status" value="1"/>
</dbReference>
<keyword evidence="8" id="KW-0812">Transmembrane</keyword>
<feature type="transmembrane region" description="Helical" evidence="8">
    <location>
        <begin position="79"/>
        <end position="102"/>
    </location>
</feature>
<dbReference type="SUPFAM" id="SSF55785">
    <property type="entry name" value="PYP-like sensor domain (PAS domain)"/>
    <property type="match status" value="1"/>
</dbReference>
<dbReference type="Pfam" id="PF25474">
    <property type="entry name" value="TPR_TmcB"/>
    <property type="match status" value="1"/>
</dbReference>
<keyword evidence="6" id="KW-0067">ATP-binding</keyword>
<evidence type="ECO:0000256" key="8">
    <source>
        <dbReference type="SAM" id="Phobius"/>
    </source>
</evidence>
<keyword evidence="5" id="KW-0418">Kinase</keyword>
<evidence type="ECO:0000256" key="5">
    <source>
        <dbReference type="ARBA" id="ARBA00022777"/>
    </source>
</evidence>
<keyword evidence="11" id="KW-1185">Reference proteome</keyword>
<gene>
    <name evidence="10" type="ORF">CEUSTIGMA_g802.t1</name>
</gene>
<feature type="region of interest" description="Disordered" evidence="7">
    <location>
        <begin position="1457"/>
        <end position="1487"/>
    </location>
</feature>
<dbReference type="PROSITE" id="PS50112">
    <property type="entry name" value="PAS"/>
    <property type="match status" value="3"/>
</dbReference>
<evidence type="ECO:0000256" key="1">
    <source>
        <dbReference type="ARBA" id="ARBA00022543"/>
    </source>
</evidence>
<dbReference type="SMART" id="SM00091">
    <property type="entry name" value="PAS"/>
    <property type="match status" value="2"/>
</dbReference>
<reference evidence="10 11" key="1">
    <citation type="submission" date="2017-08" db="EMBL/GenBank/DDBJ databases">
        <title>Acidophilic green algal genome provides insights into adaptation to an acidic environment.</title>
        <authorList>
            <person name="Hirooka S."/>
            <person name="Hirose Y."/>
            <person name="Kanesaki Y."/>
            <person name="Higuchi S."/>
            <person name="Fujiwara T."/>
            <person name="Onuma R."/>
            <person name="Era A."/>
            <person name="Ohbayashi R."/>
            <person name="Uzuka A."/>
            <person name="Nozaki H."/>
            <person name="Yoshikawa H."/>
            <person name="Miyagishima S.Y."/>
        </authorList>
    </citation>
    <scope>NUCLEOTIDE SEQUENCE [LARGE SCALE GENOMIC DNA]</scope>
    <source>
        <strain evidence="10 11">NIES-2499</strain>
    </source>
</reference>
<feature type="domain" description="PAS" evidence="9">
    <location>
        <begin position="734"/>
        <end position="776"/>
    </location>
</feature>
<sequence length="2156" mass="235681">MGQESIAIWVAKSFRARQMEYKWPAFTLRWFGIVTFEMLPMLFLRLLLFAMDCQYFAVAPSALGFNQEFPTQSCWEFPLLINFALAAIGLCLYIFLAATFLMGSMDLNLVSTNLHGLADSKHEVYMFLVKFMLTAAPYFLNGLGWLCVFYLCGSLILLYSIMQWQPYYHTWVNHLKATVYGAFFYLSLLFMFLTYTPELSPGDSDALTIYKRNCTVAMIAGVLPAAGLALYANIIRLRSLDKTIKRFRCAVPGVKSKTIFKFTDPREVEICARCCRQWIDEDTLVEEGVDLALKIIKVGMEQLPGNADMIILYASFLIEVKGGQQSGLTELIAARKADKSVFAKYAIFMCEQQYSKRTAGSRGPGQATDLLSMLENQRSYKLATKANREAFEASSLFWHTLTKSKVKLPELHKRVAALDKAIEESTSLYKQLLQRSPDNWQLIRMYAVFLEMIKNDPWGASRSYEEADRLMQAEEHAQRSAFLTESAMAEGKGGDNSKAVIIINAKCIIQNVNKAACDITGYSQQELIGRNVNMLIPRPFSDQHDEYVLRHVETGKTNILNQDTEFILLHKDRYVLGVNLCVTKVSGFGMDSVFMGVFSAIPTPPDAARAWVMLGGIVLSVDATFADWFGYRPEDLSGAYFSTMVKDSNALERVFESSRVQTSRRSSENRGTNMEGTAAAKTGNFVANLNDFYIKHKFANPVHCSISLQCGGGARSHQFFILTIRCPVHSRQSLMVMDAKGKLLHVNKEVSEDLGYPVVDLLRDMADIVWDVILPEPFTQLHQTHIASELSMVTPPYSCRSGLPVCLMGTSDEGPVPKPYKIKIKTRRLEKLGEATTIVEMEKCTMTQALDERRLTVITDQQGIIIKVGESPAALFGINPKDMVGKAISSYVDVLQCADAAGNEDAARRHCQELLIDLAIRSLEAPGESLRVGVTAPLRIGGDKGSELSGAVAWHMHSTGAHAAVMQIKVHLGDAEESPTDLFEAALMDSKLSEGRSPAPSGRKGMSRRTSVMLVESLVNEGKRLSSLGEVPEEAEDTSGNMRALSSAQRARHMPSSARSPLIPPGRADSPDDLESLASRGLLEQGKGGLVLEVNLWRADMLTGIIHLDKEGTVLRVSEMPMCQPGLIFGVDNDAFIGLHVGSLLDGMKGRKAADLFLPNFGKSLKSKIRGGLKALREGDGGERKLPGAVNILTQQHSVDGDDLTITVQAVRSKGYKKEVCIIFHTLKPAMGHPDLRALLKGVSPGGGFKGLSCRPQGLTGRSESPMDTFQDFHPSPNKGVTISSKSAAIAPRVLVTPSPPSRLQWHDNGEGEAVPAVAGSNRLSKGLSAPVTFSPEPPTLEDLVTELQGEDAEGGLLSGPRFALRGDSDNDSMDEDKLGKAKLAAAKWVLSGGMSTFTNIDGSEDHEGPAAAAATCFNGISAGLPSGGKKIPSGTRVRSPLIKGLGLGPGFGPGGVEENGAGSVRSSEDQGTSGGMSAGNGGGAVGEADFRRGKRYKKISKVMMSQAALRIVDTFRYQVYGAMIFVVAVTVAAFVAMYVQLTAQTLSVSTLNTIGSAGINVGEVFVRAISLSALFEGLGVNSLTNLQGYSSIPTVLNNLATASSSLQSNLYSAFYSILATAKPGSDLINIWETPLLNMTQYADAIPLGVIPTNVNMSLWDAGNLFVAAAETIYQNAYVRNVTKIGNDLWGDWSYVQFIKNNVLTIYNAFFTSMDDLVQNAVDSALVVNQIQFILMLVEGVICSFLASCFIYFLVTKMEGKRHILYSPLLVVPVTVIRNMVKVDLESVVNEVAKPKDGEESTMKLSLGKVSALGQEVNFWDRMKSLFRPLVFWKASVSPSSVYGSKRSFQSSKTHSIIMSLPFAAWGIMIIAIHATGRNQLSQVPEPIALFNIVNFVHMRYLRSFVTATEMVLADSVESTEALRVSLEHDFRLPLEYTAMLYGGAAVPQETSPHYRLATQGAITTGTAGSFILFQTTQCLRLNQSSCLLPNNTLYQDTVNGLDRLIKTHIQTINSMFLMTGQNPTTTGNAFYTVWMLRGDVQGGLIQVNAVYYAYVLNVYNAVLTIQVIGLVMSIVLMMLFYLFLLRPYLKELYRWRKRLAYLYSTLPHEVDVESLVKRAVANSVNGGGASADGTNTNSIALSSSSLAASDKSSDF</sequence>
<feature type="transmembrane region" description="Helical" evidence="8">
    <location>
        <begin position="1520"/>
        <end position="1540"/>
    </location>
</feature>
<evidence type="ECO:0000256" key="2">
    <source>
        <dbReference type="ARBA" id="ARBA00022606"/>
    </source>
</evidence>
<keyword evidence="2" id="KW-0716">Sensory transduction</keyword>
<evidence type="ECO:0000256" key="6">
    <source>
        <dbReference type="ARBA" id="ARBA00022840"/>
    </source>
</evidence>
<feature type="transmembrane region" description="Helical" evidence="8">
    <location>
        <begin position="174"/>
        <end position="195"/>
    </location>
</feature>
<keyword evidence="8" id="KW-1133">Transmembrane helix</keyword>
<evidence type="ECO:0000313" key="11">
    <source>
        <dbReference type="Proteomes" id="UP000232323"/>
    </source>
</evidence>
<keyword evidence="3" id="KW-0808">Transferase</keyword>
<dbReference type="GO" id="GO:0009881">
    <property type="term" value="F:photoreceptor activity"/>
    <property type="evidence" value="ECO:0007669"/>
    <property type="project" value="UniProtKB-KW"/>
</dbReference>
<dbReference type="CDD" id="cd00130">
    <property type="entry name" value="PAS"/>
    <property type="match status" value="1"/>
</dbReference>
<dbReference type="InterPro" id="IPR057352">
    <property type="entry name" value="TPR_TmcB/C"/>
</dbReference>
<keyword evidence="1" id="KW-0675">Receptor</keyword>
<dbReference type="InterPro" id="IPR052994">
    <property type="entry name" value="Tiny_macrocysts_regulators"/>
</dbReference>
<evidence type="ECO:0000256" key="7">
    <source>
        <dbReference type="SAM" id="MobiDB-lite"/>
    </source>
</evidence>
<dbReference type="InterPro" id="IPR035965">
    <property type="entry name" value="PAS-like_dom_sf"/>
</dbReference>
<evidence type="ECO:0000259" key="9">
    <source>
        <dbReference type="PROSITE" id="PS50112"/>
    </source>
</evidence>
<feature type="transmembrane region" description="Helical" evidence="8">
    <location>
        <begin position="138"/>
        <end position="162"/>
    </location>
</feature>
<protein>
    <recommendedName>
        <fullName evidence="9">PAS domain-containing protein</fullName>
    </recommendedName>
</protein>
<accession>A0A250WRM4</accession>
<keyword evidence="1" id="KW-0600">Photoreceptor protein</keyword>
<evidence type="ECO:0000313" key="10">
    <source>
        <dbReference type="EMBL" id="GAX73349.1"/>
    </source>
</evidence>
<dbReference type="PANTHER" id="PTHR31600:SF2">
    <property type="entry name" value="GAMETE ENRICHED GENE 10 PROTEIN-RELATED"/>
    <property type="match status" value="1"/>
</dbReference>
<dbReference type="Proteomes" id="UP000232323">
    <property type="component" value="Unassembled WGS sequence"/>
</dbReference>
<dbReference type="STRING" id="1157962.A0A250WRM4"/>
<evidence type="ECO:0000256" key="3">
    <source>
        <dbReference type="ARBA" id="ARBA00022679"/>
    </source>
</evidence>
<keyword evidence="8" id="KW-0472">Membrane</keyword>